<sequence length="218" mass="24500">MTLKLHNERGRGGKRQVIIETTVELFRKTHDVRKVSVEDIAAAARVSPTTVYNQFGNREALVLAAAKSVITRIGRMAEGFIKSDLPFDQKIASIVSGKISIASAASDEVIAKILSQDPDIAPFIEEMFRSVAWPMWRDFLAEGKAQGFIDESLDTEVFLEYLDILRAGFAARKGLIRDWMQNAEKIKQMTRLTFYGFMKKEIDLFGSEPNLPVNANKE</sequence>
<evidence type="ECO:0000256" key="1">
    <source>
        <dbReference type="ARBA" id="ARBA00023125"/>
    </source>
</evidence>
<accession>A0A2P5P7U5</accession>
<dbReference type="SUPFAM" id="SSF46689">
    <property type="entry name" value="Homeodomain-like"/>
    <property type="match status" value="1"/>
</dbReference>
<dbReference type="Gene3D" id="1.10.357.10">
    <property type="entry name" value="Tetracycline Repressor, domain 2"/>
    <property type="match status" value="1"/>
</dbReference>
<dbReference type="InterPro" id="IPR009057">
    <property type="entry name" value="Homeodomain-like_sf"/>
</dbReference>
<keyword evidence="3" id="KW-1185">Reference proteome</keyword>
<dbReference type="InterPro" id="IPR050109">
    <property type="entry name" value="HTH-type_TetR-like_transc_reg"/>
</dbReference>
<dbReference type="InterPro" id="IPR001647">
    <property type="entry name" value="HTH_TetR"/>
</dbReference>
<organism evidence="2 3">
    <name type="scientific">Dehalogenimonas etheniformans</name>
    <dbReference type="NCBI Taxonomy" id="1536648"/>
    <lineage>
        <taxon>Bacteria</taxon>
        <taxon>Bacillati</taxon>
        <taxon>Chloroflexota</taxon>
        <taxon>Dehalococcoidia</taxon>
        <taxon>Dehalococcoidales</taxon>
        <taxon>Dehalococcoidaceae</taxon>
        <taxon>Dehalogenimonas</taxon>
    </lineage>
</organism>
<evidence type="ECO:0000313" key="2">
    <source>
        <dbReference type="EMBL" id="PPD58367.1"/>
    </source>
</evidence>
<evidence type="ECO:0000313" key="3">
    <source>
        <dbReference type="Proteomes" id="UP000235653"/>
    </source>
</evidence>
<dbReference type="GO" id="GO:0006355">
    <property type="term" value="P:regulation of DNA-templated transcription"/>
    <property type="evidence" value="ECO:0007669"/>
    <property type="project" value="UniProtKB-ARBA"/>
</dbReference>
<dbReference type="GO" id="GO:0003677">
    <property type="term" value="F:DNA binding"/>
    <property type="evidence" value="ECO:0007669"/>
    <property type="project" value="UniProtKB-UniRule"/>
</dbReference>
<dbReference type="Pfam" id="PF00440">
    <property type="entry name" value="TetR_N"/>
    <property type="match status" value="1"/>
</dbReference>
<keyword evidence="1" id="KW-0238">DNA-binding</keyword>
<name>A0A2P5P7U5_9CHLR</name>
<proteinExistence type="predicted"/>
<dbReference type="Proteomes" id="UP000235653">
    <property type="component" value="Unassembled WGS sequence"/>
</dbReference>
<dbReference type="PANTHER" id="PTHR30055:SF222">
    <property type="entry name" value="REGULATORY PROTEIN"/>
    <property type="match status" value="1"/>
</dbReference>
<dbReference type="PANTHER" id="PTHR30055">
    <property type="entry name" value="HTH-TYPE TRANSCRIPTIONAL REGULATOR RUTR"/>
    <property type="match status" value="1"/>
</dbReference>
<dbReference type="EMBL" id="JQAN02000008">
    <property type="protein sequence ID" value="PPD58367.1"/>
    <property type="molecule type" value="Genomic_DNA"/>
</dbReference>
<dbReference type="PROSITE" id="PS50977">
    <property type="entry name" value="HTH_TETR_2"/>
    <property type="match status" value="1"/>
</dbReference>
<gene>
    <name evidence="2" type="ORF">JP09_004475</name>
</gene>
<reference evidence="2 3" key="1">
    <citation type="journal article" date="2017" name="ISME J.">
        <title>Grape pomace compost harbors organohalide-respiring Dehalogenimonas species with novel reductive dehalogenase genes.</title>
        <authorList>
            <person name="Yang Y."/>
            <person name="Higgins S.A."/>
            <person name="Yan J."/>
            <person name="Simsir B."/>
            <person name="Chourey K."/>
            <person name="Iyer R."/>
            <person name="Hettich R.L."/>
            <person name="Baldwin B."/>
            <person name="Ogles D.M."/>
            <person name="Loffler F.E."/>
        </authorList>
    </citation>
    <scope>NUCLEOTIDE SEQUENCE [LARGE SCALE GENOMIC DNA]</scope>
    <source>
        <strain evidence="2 3">GP</strain>
    </source>
</reference>
<comment type="caution">
    <text evidence="2">The sequence shown here is derived from an EMBL/GenBank/DDBJ whole genome shotgun (WGS) entry which is preliminary data.</text>
</comment>
<protein>
    <submittedName>
        <fullName evidence="2">TetR/AcrR family transcriptional regulator</fullName>
    </submittedName>
</protein>
<dbReference type="RefSeq" id="WP_102331780.1">
    <property type="nucleotide sequence ID" value="NZ_CP058566.2"/>
</dbReference>
<dbReference type="AlphaFoldDB" id="A0A2P5P7U5"/>
<dbReference type="OrthoDB" id="113732at2"/>